<reference evidence="3 4" key="1">
    <citation type="submission" date="2013-01" db="EMBL/GenBank/DDBJ databases">
        <authorList>
            <person name="Inman J."/>
            <person name="Zafar N."/>
            <person name="Lorenzi H."/>
            <person name="Caler E."/>
        </authorList>
    </citation>
    <scope>NUCLEOTIDE SEQUENCE [LARGE SCALE GENOMIC DNA]</scope>
    <source>
        <strain evidence="3 4">HM-3:IMSS</strain>
    </source>
</reference>
<dbReference type="AlphaFoldDB" id="M7WUW9"/>
<evidence type="ECO:0000259" key="2">
    <source>
        <dbReference type="Pfam" id="PF07534"/>
    </source>
</evidence>
<dbReference type="VEuPathDB" id="AmoebaDB:KM1_178970"/>
<dbReference type="InterPro" id="IPR006571">
    <property type="entry name" value="TLDc_dom"/>
</dbReference>
<feature type="compositionally biased region" description="Basic and acidic residues" evidence="1">
    <location>
        <begin position="7"/>
        <end position="32"/>
    </location>
</feature>
<sequence>MTVETSEIMRKESGDKNNEQNERKTKELKDDNVKIKEQHNPNKTQQIIKQLEEWTEKRIRDIIFDSNIDNWNRGKTLFGERIKNKEHLIFIVEDTEGNIFGGYVNEKIGTEEESYILDPNAFVFSLESKGRLKEMMKFDINEYHEAFYYDTQYYNFALFVFGTGRDISVCKEIYKTESYCSQWSFNYKGISNPFCGKCRFIPQRIIVIEVE</sequence>
<feature type="domain" description="TLDc" evidence="2">
    <location>
        <begin position="45"/>
        <end position="187"/>
    </location>
</feature>
<dbReference type="EMBL" id="KB638713">
    <property type="protein sequence ID" value="EMS11533.1"/>
    <property type="molecule type" value="Genomic_DNA"/>
</dbReference>
<dbReference type="Proteomes" id="UP000030780">
    <property type="component" value="Unassembled WGS sequence"/>
</dbReference>
<gene>
    <name evidence="3" type="ORF">KM1_178970</name>
</gene>
<organism evidence="3 4">
    <name type="scientific">Entamoeba histolytica HM-3:IMSS</name>
    <dbReference type="NCBI Taxonomy" id="885315"/>
    <lineage>
        <taxon>Eukaryota</taxon>
        <taxon>Amoebozoa</taxon>
        <taxon>Evosea</taxon>
        <taxon>Archamoebae</taxon>
        <taxon>Mastigamoebida</taxon>
        <taxon>Entamoebidae</taxon>
        <taxon>Entamoeba</taxon>
    </lineage>
</organism>
<name>M7WUW9_ENTHI</name>
<evidence type="ECO:0000256" key="1">
    <source>
        <dbReference type="SAM" id="MobiDB-lite"/>
    </source>
</evidence>
<proteinExistence type="predicted"/>
<feature type="region of interest" description="Disordered" evidence="1">
    <location>
        <begin position="1"/>
        <end position="32"/>
    </location>
</feature>
<protein>
    <recommendedName>
        <fullName evidence="2">TLDc domain-containing protein</fullName>
    </recommendedName>
</protein>
<dbReference type="Pfam" id="PF07534">
    <property type="entry name" value="TLD"/>
    <property type="match status" value="1"/>
</dbReference>
<evidence type="ECO:0000313" key="4">
    <source>
        <dbReference type="Proteomes" id="UP000030780"/>
    </source>
</evidence>
<accession>M7WUW9</accession>
<evidence type="ECO:0000313" key="3">
    <source>
        <dbReference type="EMBL" id="EMS11533.1"/>
    </source>
</evidence>